<sequence length="64" mass="7557">MKKIGMVFILALISGCSKNNYFSDCYDSDNVIKMDRIYDDTVKVPINESLIHKKYLRIHFLKRN</sequence>
<dbReference type="EMBL" id="FNWX01000054">
    <property type="protein sequence ID" value="SEH92991.1"/>
    <property type="molecule type" value="Genomic_DNA"/>
</dbReference>
<name>A0A1H6LW26_9FLAO</name>
<proteinExistence type="predicted"/>
<dbReference type="PROSITE" id="PS51257">
    <property type="entry name" value="PROKAR_LIPOPROTEIN"/>
    <property type="match status" value="1"/>
</dbReference>
<keyword evidence="2" id="KW-1185">Reference proteome</keyword>
<organism evidence="1 2">
    <name type="scientific">Epilithonimonas hominis</name>
    <dbReference type="NCBI Taxonomy" id="420404"/>
    <lineage>
        <taxon>Bacteria</taxon>
        <taxon>Pseudomonadati</taxon>
        <taxon>Bacteroidota</taxon>
        <taxon>Flavobacteriia</taxon>
        <taxon>Flavobacteriales</taxon>
        <taxon>Weeksellaceae</taxon>
        <taxon>Chryseobacterium group</taxon>
        <taxon>Epilithonimonas</taxon>
    </lineage>
</organism>
<dbReference type="Proteomes" id="UP000198555">
    <property type="component" value="Unassembled WGS sequence"/>
</dbReference>
<protein>
    <recommendedName>
        <fullName evidence="3">Lipoprotein</fullName>
    </recommendedName>
</protein>
<reference evidence="2" key="1">
    <citation type="submission" date="2016-10" db="EMBL/GenBank/DDBJ databases">
        <authorList>
            <person name="Varghese N."/>
            <person name="Submissions S."/>
        </authorList>
    </citation>
    <scope>NUCLEOTIDE SEQUENCE [LARGE SCALE GENOMIC DNA]</scope>
    <source>
        <strain evidence="2">DSM 19326</strain>
    </source>
</reference>
<accession>A0A1H6LW26</accession>
<dbReference type="AlphaFoldDB" id="A0A1H6LW26"/>
<gene>
    <name evidence="1" type="ORF">SAMN05421793_15412</name>
</gene>
<evidence type="ECO:0000313" key="2">
    <source>
        <dbReference type="Proteomes" id="UP000198555"/>
    </source>
</evidence>
<evidence type="ECO:0008006" key="3">
    <source>
        <dbReference type="Google" id="ProtNLM"/>
    </source>
</evidence>
<evidence type="ECO:0000313" key="1">
    <source>
        <dbReference type="EMBL" id="SEH92991.1"/>
    </source>
</evidence>